<dbReference type="InterPro" id="IPR036179">
    <property type="entry name" value="Ig-like_dom_sf"/>
</dbReference>
<name>A0A3P7REQ0_DIBLA</name>
<evidence type="ECO:0000313" key="3">
    <source>
        <dbReference type="EMBL" id="VDN39199.1"/>
    </source>
</evidence>
<evidence type="ECO:0000313" key="4">
    <source>
        <dbReference type="Proteomes" id="UP000281553"/>
    </source>
</evidence>
<dbReference type="InterPro" id="IPR013783">
    <property type="entry name" value="Ig-like_fold"/>
</dbReference>
<dbReference type="Gene3D" id="2.60.40.10">
    <property type="entry name" value="Immunoglobulins"/>
    <property type="match status" value="1"/>
</dbReference>
<keyword evidence="1" id="KW-0812">Transmembrane</keyword>
<dbReference type="AlphaFoldDB" id="A0A3P7REQ0"/>
<dbReference type="EMBL" id="UYRU01094777">
    <property type="protein sequence ID" value="VDN39199.1"/>
    <property type="molecule type" value="Genomic_DNA"/>
</dbReference>
<keyword evidence="4" id="KW-1185">Reference proteome</keyword>
<keyword evidence="1" id="KW-1133">Transmembrane helix</keyword>
<feature type="domain" description="Ig-like" evidence="2">
    <location>
        <begin position="71"/>
        <end position="158"/>
    </location>
</feature>
<sequence length="206" mass="23262">MFCEGEELCATPKSLLWISKPRTENPISNNFTIATDSPPLRITQEMTGFFKAACTPVNKSDLLSSVRKAEKKIIIVPTPPHDFQVEGANEQITPPSLIRCSAKGYPRPIIQWIQIAGPSELQIDNNGRIIIQSWDIAGTYTCMCFASNGKGKAHITITFTIKNPFWFRMENTKEFVKAVVYGVLTFVLATMFAVPVLRRGNWYYYF</sequence>
<feature type="transmembrane region" description="Helical" evidence="1">
    <location>
        <begin position="178"/>
        <end position="197"/>
    </location>
</feature>
<accession>A0A3P7REQ0</accession>
<dbReference type="InterPro" id="IPR007110">
    <property type="entry name" value="Ig-like_dom"/>
</dbReference>
<dbReference type="SUPFAM" id="SSF48726">
    <property type="entry name" value="Immunoglobulin"/>
    <property type="match status" value="1"/>
</dbReference>
<evidence type="ECO:0000259" key="2">
    <source>
        <dbReference type="PROSITE" id="PS50835"/>
    </source>
</evidence>
<protein>
    <recommendedName>
        <fullName evidence="2">Ig-like domain-containing protein</fullName>
    </recommendedName>
</protein>
<dbReference type="Proteomes" id="UP000281553">
    <property type="component" value="Unassembled WGS sequence"/>
</dbReference>
<dbReference type="OrthoDB" id="6249210at2759"/>
<evidence type="ECO:0000256" key="1">
    <source>
        <dbReference type="SAM" id="Phobius"/>
    </source>
</evidence>
<dbReference type="PROSITE" id="PS50835">
    <property type="entry name" value="IG_LIKE"/>
    <property type="match status" value="1"/>
</dbReference>
<reference evidence="3 4" key="1">
    <citation type="submission" date="2018-11" db="EMBL/GenBank/DDBJ databases">
        <authorList>
            <consortium name="Pathogen Informatics"/>
        </authorList>
    </citation>
    <scope>NUCLEOTIDE SEQUENCE [LARGE SCALE GENOMIC DNA]</scope>
</reference>
<keyword evidence="1" id="KW-0472">Membrane</keyword>
<organism evidence="3 4">
    <name type="scientific">Dibothriocephalus latus</name>
    <name type="common">Fish tapeworm</name>
    <name type="synonym">Diphyllobothrium latum</name>
    <dbReference type="NCBI Taxonomy" id="60516"/>
    <lineage>
        <taxon>Eukaryota</taxon>
        <taxon>Metazoa</taxon>
        <taxon>Spiralia</taxon>
        <taxon>Lophotrochozoa</taxon>
        <taxon>Platyhelminthes</taxon>
        <taxon>Cestoda</taxon>
        <taxon>Eucestoda</taxon>
        <taxon>Diphyllobothriidea</taxon>
        <taxon>Diphyllobothriidae</taxon>
        <taxon>Dibothriocephalus</taxon>
    </lineage>
</organism>
<proteinExistence type="predicted"/>
<gene>
    <name evidence="3" type="ORF">DILT_LOCUS17789</name>
</gene>